<dbReference type="Proteomes" id="UP000467840">
    <property type="component" value="Chromosome 16"/>
</dbReference>
<dbReference type="GO" id="GO:0043565">
    <property type="term" value="F:sequence-specific DNA binding"/>
    <property type="evidence" value="ECO:0007669"/>
    <property type="project" value="InterPro"/>
</dbReference>
<dbReference type="InterPro" id="IPR036576">
    <property type="entry name" value="WRKY_dom_sf"/>
</dbReference>
<evidence type="ECO:0000256" key="6">
    <source>
        <dbReference type="SAM" id="MobiDB-lite"/>
    </source>
</evidence>
<comment type="subcellular location">
    <subcellularLocation>
        <location evidence="1">Nucleus</location>
    </subcellularLocation>
</comment>
<evidence type="ECO:0000313" key="8">
    <source>
        <dbReference type="EMBL" id="KAF2302672.1"/>
    </source>
</evidence>
<organism evidence="8 9">
    <name type="scientific">Hevea brasiliensis</name>
    <name type="common">Para rubber tree</name>
    <name type="synonym">Siphonia brasiliensis</name>
    <dbReference type="NCBI Taxonomy" id="3981"/>
    <lineage>
        <taxon>Eukaryota</taxon>
        <taxon>Viridiplantae</taxon>
        <taxon>Streptophyta</taxon>
        <taxon>Embryophyta</taxon>
        <taxon>Tracheophyta</taxon>
        <taxon>Spermatophyta</taxon>
        <taxon>Magnoliopsida</taxon>
        <taxon>eudicotyledons</taxon>
        <taxon>Gunneridae</taxon>
        <taxon>Pentapetalae</taxon>
        <taxon>rosids</taxon>
        <taxon>fabids</taxon>
        <taxon>Malpighiales</taxon>
        <taxon>Euphorbiaceae</taxon>
        <taxon>Crotonoideae</taxon>
        <taxon>Micrandreae</taxon>
        <taxon>Hevea</taxon>
    </lineage>
</organism>
<dbReference type="SUPFAM" id="SSF118290">
    <property type="entry name" value="WRKY DNA-binding domain"/>
    <property type="match status" value="1"/>
</dbReference>
<keyword evidence="2" id="KW-0805">Transcription regulation</keyword>
<dbReference type="GO" id="GO:0003700">
    <property type="term" value="F:DNA-binding transcription factor activity"/>
    <property type="evidence" value="ECO:0007669"/>
    <property type="project" value="InterPro"/>
</dbReference>
<feature type="compositionally biased region" description="Basic residues" evidence="6">
    <location>
        <begin position="148"/>
        <end position="157"/>
    </location>
</feature>
<evidence type="ECO:0000256" key="4">
    <source>
        <dbReference type="ARBA" id="ARBA00023163"/>
    </source>
</evidence>
<evidence type="ECO:0000313" key="9">
    <source>
        <dbReference type="Proteomes" id="UP000467840"/>
    </source>
</evidence>
<dbReference type="PROSITE" id="PS50811">
    <property type="entry name" value="WRKY"/>
    <property type="match status" value="1"/>
</dbReference>
<evidence type="ECO:0000256" key="2">
    <source>
        <dbReference type="ARBA" id="ARBA00023015"/>
    </source>
</evidence>
<comment type="caution">
    <text evidence="8">The sequence shown here is derived from an EMBL/GenBank/DDBJ whole genome shotgun (WGS) entry which is preliminary data.</text>
</comment>
<dbReference type="EMBL" id="JAAGAX010000009">
    <property type="protein sequence ID" value="KAF2302672.1"/>
    <property type="molecule type" value="Genomic_DNA"/>
</dbReference>
<evidence type="ECO:0000256" key="5">
    <source>
        <dbReference type="ARBA" id="ARBA00023242"/>
    </source>
</evidence>
<dbReference type="FunFam" id="2.20.25.80:FF:000003">
    <property type="entry name" value="WRKY transcription factor 57"/>
    <property type="match status" value="1"/>
</dbReference>
<feature type="domain" description="WRKY" evidence="7">
    <location>
        <begin position="306"/>
        <end position="371"/>
    </location>
</feature>
<dbReference type="Gene3D" id="2.20.25.80">
    <property type="entry name" value="WRKY domain"/>
    <property type="match status" value="1"/>
</dbReference>
<sequence length="396" mass="44734">MNHKEMKFKRKGNVYPFLSSPPSSSSYKDPDSVLKLLPVAILALALSLPNHDREVLAYLIARSLISTTATHPYSCFNTNQHHSKNNCKTTNANGKKKCVQKVPLFECGCFDCYTSFWYRWDSSPNRELIHQVIEAFEDHLLQNESPSKHARRRKRGNKAIEASVESDISVNKPEAEAETSVGEDECEVVMMPENTEGGVVKENGVVCGEKMGKMTRNLKMGMVTGQALGANHKGLARKGRHLEPSTCSSSLQMQMANPGIQFDESWINSPKTGIHQGGSSSSKSGKVGDNENKEITRHRYAFQTRSQIDILDDGYRWRKYGQKTVKNSKFPRSYYKCTHNGCSVKKQVQRNSKDEEIVVTTYEGMHTHPTETCTDNFEEIILRQMQTYRLLSNTHV</sequence>
<dbReference type="SMART" id="SM00774">
    <property type="entry name" value="WRKY"/>
    <property type="match status" value="1"/>
</dbReference>
<gene>
    <name evidence="8" type="ORF">GH714_000683</name>
</gene>
<keyword evidence="5" id="KW-0539">Nucleus</keyword>
<keyword evidence="3" id="KW-0238">DNA-binding</keyword>
<evidence type="ECO:0000259" key="7">
    <source>
        <dbReference type="PROSITE" id="PS50811"/>
    </source>
</evidence>
<proteinExistence type="predicted"/>
<evidence type="ECO:0000256" key="1">
    <source>
        <dbReference type="ARBA" id="ARBA00004123"/>
    </source>
</evidence>
<reference evidence="8 9" key="1">
    <citation type="journal article" date="2020" name="Mol. Plant">
        <title>The Chromosome-Based Rubber Tree Genome Provides New Insights into Spurge Genome Evolution and Rubber Biosynthesis.</title>
        <authorList>
            <person name="Liu J."/>
            <person name="Shi C."/>
            <person name="Shi C.C."/>
            <person name="Li W."/>
            <person name="Zhang Q.J."/>
            <person name="Zhang Y."/>
            <person name="Li K."/>
            <person name="Lu H.F."/>
            <person name="Shi C."/>
            <person name="Zhu S.T."/>
            <person name="Xiao Z.Y."/>
            <person name="Nan H."/>
            <person name="Yue Y."/>
            <person name="Zhu X.G."/>
            <person name="Wu Y."/>
            <person name="Hong X.N."/>
            <person name="Fan G.Y."/>
            <person name="Tong Y."/>
            <person name="Zhang D."/>
            <person name="Mao C.L."/>
            <person name="Liu Y.L."/>
            <person name="Hao S.J."/>
            <person name="Liu W.Q."/>
            <person name="Lv M.Q."/>
            <person name="Zhang H.B."/>
            <person name="Liu Y."/>
            <person name="Hu-Tang G.R."/>
            <person name="Wang J.P."/>
            <person name="Wang J.H."/>
            <person name="Sun Y.H."/>
            <person name="Ni S.B."/>
            <person name="Chen W.B."/>
            <person name="Zhang X.C."/>
            <person name="Jiao Y.N."/>
            <person name="Eichler E.E."/>
            <person name="Li G.H."/>
            <person name="Liu X."/>
            <person name="Gao L.Z."/>
        </authorList>
    </citation>
    <scope>NUCLEOTIDE SEQUENCE [LARGE SCALE GENOMIC DNA]</scope>
    <source>
        <strain evidence="9">cv. GT1</strain>
        <tissue evidence="8">Leaf</tissue>
    </source>
</reference>
<evidence type="ECO:0000256" key="3">
    <source>
        <dbReference type="ARBA" id="ARBA00023125"/>
    </source>
</evidence>
<dbReference type="GO" id="GO:0005634">
    <property type="term" value="C:nucleus"/>
    <property type="evidence" value="ECO:0007669"/>
    <property type="project" value="UniProtKB-SubCell"/>
</dbReference>
<protein>
    <recommendedName>
        <fullName evidence="7">WRKY domain-containing protein</fullName>
    </recommendedName>
</protein>
<dbReference type="PANTHER" id="PTHR31903">
    <property type="entry name" value="F12F1.11-RELATED"/>
    <property type="match status" value="1"/>
</dbReference>
<accession>A0A6A6LMK4</accession>
<dbReference type="Pfam" id="PF03106">
    <property type="entry name" value="WRKY"/>
    <property type="match status" value="1"/>
</dbReference>
<dbReference type="InterPro" id="IPR003657">
    <property type="entry name" value="WRKY_dom"/>
</dbReference>
<keyword evidence="9" id="KW-1185">Reference proteome</keyword>
<dbReference type="AlphaFoldDB" id="A0A6A6LMK4"/>
<name>A0A6A6LMK4_HEVBR</name>
<keyword evidence="4" id="KW-0804">Transcription</keyword>
<feature type="region of interest" description="Disordered" evidence="6">
    <location>
        <begin position="266"/>
        <end position="290"/>
    </location>
</feature>
<feature type="region of interest" description="Disordered" evidence="6">
    <location>
        <begin position="144"/>
        <end position="182"/>
    </location>
</feature>
<dbReference type="PANTHER" id="PTHR31903:SF13">
    <property type="match status" value="1"/>
</dbReference>